<dbReference type="AlphaFoldDB" id="A0AAV9HH83"/>
<protein>
    <submittedName>
        <fullName evidence="2">Uncharacterized protein</fullName>
    </submittedName>
</protein>
<reference evidence="2" key="2">
    <citation type="submission" date="2023-06" db="EMBL/GenBank/DDBJ databases">
        <authorList>
            <consortium name="Lawrence Berkeley National Laboratory"/>
            <person name="Mondo S.J."/>
            <person name="Hensen N."/>
            <person name="Bonometti L."/>
            <person name="Westerberg I."/>
            <person name="Brannstrom I.O."/>
            <person name="Guillou S."/>
            <person name="Cros-Aarteil S."/>
            <person name="Calhoun S."/>
            <person name="Haridas S."/>
            <person name="Kuo A."/>
            <person name="Pangilinan J."/>
            <person name="Riley R."/>
            <person name="Labutti K."/>
            <person name="Andreopoulos B."/>
            <person name="Lipzen A."/>
            <person name="Chen C."/>
            <person name="Yanf M."/>
            <person name="Daum C."/>
            <person name="Ng V."/>
            <person name="Clum A."/>
            <person name="Steindorff A."/>
            <person name="Ohm R."/>
            <person name="Martin F."/>
            <person name="Silar P."/>
            <person name="Natvig D."/>
            <person name="Lalanne C."/>
            <person name="Gautier V."/>
            <person name="Ament-Velasquez S.L."/>
            <person name="Kruys A."/>
            <person name="Hutchinson M.I."/>
            <person name="Powell A.J."/>
            <person name="Barry K."/>
            <person name="Miller A.N."/>
            <person name="Grigoriev I.V."/>
            <person name="Debuchy R."/>
            <person name="Gladieux P."/>
            <person name="Thoren M.H."/>
            <person name="Johannesson H."/>
        </authorList>
    </citation>
    <scope>NUCLEOTIDE SEQUENCE</scope>
    <source>
        <strain evidence="2">PSN324</strain>
    </source>
</reference>
<organism evidence="2 3">
    <name type="scientific">Cladorrhinum samala</name>
    <dbReference type="NCBI Taxonomy" id="585594"/>
    <lineage>
        <taxon>Eukaryota</taxon>
        <taxon>Fungi</taxon>
        <taxon>Dikarya</taxon>
        <taxon>Ascomycota</taxon>
        <taxon>Pezizomycotina</taxon>
        <taxon>Sordariomycetes</taxon>
        <taxon>Sordariomycetidae</taxon>
        <taxon>Sordariales</taxon>
        <taxon>Podosporaceae</taxon>
        <taxon>Cladorrhinum</taxon>
    </lineage>
</organism>
<keyword evidence="3" id="KW-1185">Reference proteome</keyword>
<reference evidence="2" key="1">
    <citation type="journal article" date="2023" name="Mol. Phylogenet. Evol.">
        <title>Genome-scale phylogeny and comparative genomics of the fungal order Sordariales.</title>
        <authorList>
            <person name="Hensen N."/>
            <person name="Bonometti L."/>
            <person name="Westerberg I."/>
            <person name="Brannstrom I.O."/>
            <person name="Guillou S."/>
            <person name="Cros-Aarteil S."/>
            <person name="Calhoun S."/>
            <person name="Haridas S."/>
            <person name="Kuo A."/>
            <person name="Mondo S."/>
            <person name="Pangilinan J."/>
            <person name="Riley R."/>
            <person name="LaButti K."/>
            <person name="Andreopoulos B."/>
            <person name="Lipzen A."/>
            <person name="Chen C."/>
            <person name="Yan M."/>
            <person name="Daum C."/>
            <person name="Ng V."/>
            <person name="Clum A."/>
            <person name="Steindorff A."/>
            <person name="Ohm R.A."/>
            <person name="Martin F."/>
            <person name="Silar P."/>
            <person name="Natvig D.O."/>
            <person name="Lalanne C."/>
            <person name="Gautier V."/>
            <person name="Ament-Velasquez S.L."/>
            <person name="Kruys A."/>
            <person name="Hutchinson M.I."/>
            <person name="Powell A.J."/>
            <person name="Barry K."/>
            <person name="Miller A.N."/>
            <person name="Grigoriev I.V."/>
            <person name="Debuchy R."/>
            <person name="Gladieux P."/>
            <person name="Hiltunen Thoren M."/>
            <person name="Johannesson H."/>
        </authorList>
    </citation>
    <scope>NUCLEOTIDE SEQUENCE</scope>
    <source>
        <strain evidence="2">PSN324</strain>
    </source>
</reference>
<evidence type="ECO:0000313" key="3">
    <source>
        <dbReference type="Proteomes" id="UP001321749"/>
    </source>
</evidence>
<accession>A0AAV9HH83</accession>
<evidence type="ECO:0000256" key="1">
    <source>
        <dbReference type="SAM" id="Phobius"/>
    </source>
</evidence>
<proteinExistence type="predicted"/>
<keyword evidence="1" id="KW-0812">Transmembrane</keyword>
<evidence type="ECO:0000313" key="2">
    <source>
        <dbReference type="EMBL" id="KAK4458421.1"/>
    </source>
</evidence>
<keyword evidence="1" id="KW-1133">Transmembrane helix</keyword>
<sequence length="77" mass="9175">MGRHSELRFLTQGQRIWMPLASFFSNCFFKLLSFQHTAQYNVSDIGLVFLYNTQAQGITAYFWFVFHFLFHIPLPCF</sequence>
<feature type="transmembrane region" description="Helical" evidence="1">
    <location>
        <begin position="20"/>
        <end position="38"/>
    </location>
</feature>
<dbReference type="Proteomes" id="UP001321749">
    <property type="component" value="Unassembled WGS sequence"/>
</dbReference>
<keyword evidence="1" id="KW-0472">Membrane</keyword>
<gene>
    <name evidence="2" type="ORF">QBC42DRAFT_276819</name>
</gene>
<feature type="transmembrane region" description="Helical" evidence="1">
    <location>
        <begin position="58"/>
        <end position="76"/>
    </location>
</feature>
<dbReference type="EMBL" id="MU865070">
    <property type="protein sequence ID" value="KAK4458421.1"/>
    <property type="molecule type" value="Genomic_DNA"/>
</dbReference>
<name>A0AAV9HH83_9PEZI</name>
<comment type="caution">
    <text evidence="2">The sequence shown here is derived from an EMBL/GenBank/DDBJ whole genome shotgun (WGS) entry which is preliminary data.</text>
</comment>